<gene>
    <name evidence="1" type="ORF">ACFPLB_04225</name>
</gene>
<keyword evidence="2" id="KW-1185">Reference proteome</keyword>
<dbReference type="EMBL" id="JBHSLL010000012">
    <property type="protein sequence ID" value="MFC5385171.1"/>
    <property type="molecule type" value="Genomic_DNA"/>
</dbReference>
<protein>
    <recommendedName>
        <fullName evidence="3">DUF2188 domain-containing protein</fullName>
    </recommendedName>
</protein>
<accession>A0ABW0GWC2</accession>
<name>A0ABW0GWC2_9HYPH</name>
<evidence type="ECO:0000313" key="2">
    <source>
        <dbReference type="Proteomes" id="UP001596016"/>
    </source>
</evidence>
<evidence type="ECO:0000313" key="1">
    <source>
        <dbReference type="EMBL" id="MFC5385171.1"/>
    </source>
</evidence>
<proteinExistence type="predicted"/>
<comment type="caution">
    <text evidence="1">The sequence shown here is derived from an EMBL/GenBank/DDBJ whole genome shotgun (WGS) entry which is preliminary data.</text>
</comment>
<evidence type="ECO:0008006" key="3">
    <source>
        <dbReference type="Google" id="ProtNLM"/>
    </source>
</evidence>
<reference evidence="2" key="1">
    <citation type="journal article" date="2019" name="Int. J. Syst. Evol. Microbiol.">
        <title>The Global Catalogue of Microorganisms (GCM) 10K type strain sequencing project: providing services to taxonomists for standard genome sequencing and annotation.</title>
        <authorList>
            <consortium name="The Broad Institute Genomics Platform"/>
            <consortium name="The Broad Institute Genome Sequencing Center for Infectious Disease"/>
            <person name="Wu L."/>
            <person name="Ma J."/>
        </authorList>
    </citation>
    <scope>NUCLEOTIDE SEQUENCE [LARGE SCALE GENOMIC DNA]</scope>
    <source>
        <strain evidence="2">CGMCC 4.1415</strain>
    </source>
</reference>
<dbReference type="Proteomes" id="UP001596016">
    <property type="component" value="Unassembled WGS sequence"/>
</dbReference>
<organism evidence="1 2">
    <name type="scientific">Aquamicrobium segne</name>
    <dbReference type="NCBI Taxonomy" id="469547"/>
    <lineage>
        <taxon>Bacteria</taxon>
        <taxon>Pseudomonadati</taxon>
        <taxon>Pseudomonadota</taxon>
        <taxon>Alphaproteobacteria</taxon>
        <taxon>Hyphomicrobiales</taxon>
        <taxon>Phyllobacteriaceae</taxon>
        <taxon>Aquamicrobium</taxon>
    </lineage>
</organism>
<sequence length="109" mass="12818">MQVNGRYRPLFRLFCSDRWKFVRKNGVPVECDTAREAVEAAKECVKAILNPKIRSEGMEISPAIPEFLDAEAWSRERAEKQAQQQEETFETVFVKHRPVKVQKLRRRAR</sequence>